<dbReference type="Pfam" id="PF14849">
    <property type="entry name" value="YidC_periplas"/>
    <property type="match status" value="1"/>
</dbReference>
<keyword evidence="18" id="KW-1185">Reference proteome</keyword>
<dbReference type="PANTHER" id="PTHR12428">
    <property type="entry name" value="OXA1"/>
    <property type="match status" value="1"/>
</dbReference>
<evidence type="ECO:0000256" key="10">
    <source>
        <dbReference type="ARBA" id="ARBA00023186"/>
    </source>
</evidence>
<evidence type="ECO:0000259" key="15">
    <source>
        <dbReference type="Pfam" id="PF02096"/>
    </source>
</evidence>
<dbReference type="GO" id="GO:0051205">
    <property type="term" value="P:protein insertion into membrane"/>
    <property type="evidence" value="ECO:0007669"/>
    <property type="project" value="TreeGrafter"/>
</dbReference>
<evidence type="ECO:0000256" key="9">
    <source>
        <dbReference type="ARBA" id="ARBA00023136"/>
    </source>
</evidence>
<feature type="transmembrane region" description="Helical" evidence="13">
    <location>
        <begin position="472"/>
        <end position="491"/>
    </location>
</feature>
<sequence>MDRNSAIGLFLISALLIIYLYVVPHPKPSEEAKKPANTTAAAPAAAATAAAAPLDSVAAAQQLGAFGAAGMGSAQTTELKNDNLTITFSSKGGRVEAVRLNKYKTFFGKPLDLLDAQSAQLDTRFRTTDGRQVKLSDLYFRPEPQGNTAIRFVADVAGGQIEQLYTLPANSFELSYSLRFNNLSSVVAQEPLTFTFLDHVRQTEQDMKQNRNHTTINRYLVSGDHTALAEASEKPEEIKVTEPLKWVAHKHDFFVAGIVADNQFQSGQLNSTVDLEDSTFIKTLSSTLTIPAADVQQGKANFRFYFGPNSFNTLKEVAPDFDRNVYLGWGIFRWVNRFVVLPTFHFLEQFISSYGIIIALLVVLIKLVTWPLTYKTYESQAKMKVLKPEIDAIKEKYADDQMKQQQETMKLYSSMGVSPLSGCVPTLLTLPILFAMFQFFPNAIELRQQPFLWAHDLSTYDDLIKLPFTLPFLGNHISLFTLLMTLSTLAMTYQSNQNNPAAMQGPMKFYSYLMPLIFFFVLNSFSAGLTWYYLISNLVTLAQQAITRRFVDDTKLRAKLEANKVKNKDKKPSGFSARLQEAMKAAQEKEGQARQGARPTTNNDADDTDADSDTGASDVSPKRPRKTRRS</sequence>
<reference evidence="17 18" key="1">
    <citation type="submission" date="2020-05" db="EMBL/GenBank/DDBJ databases">
        <title>Complete genome sequence of Hymenobacter sp. TS19 in Coasted Sand Dune.</title>
        <authorList>
            <person name="Lee J.-H."/>
            <person name="Jung J.-H."/>
            <person name="Jeong S."/>
            <person name="Zhao L."/>
            <person name="Kim M.-K."/>
            <person name="Seo H.-S."/>
            <person name="Lim S."/>
        </authorList>
    </citation>
    <scope>NUCLEOTIDE SEQUENCE [LARGE SCALE GENOMIC DNA]</scope>
    <source>
        <strain evidence="17 18">TS19</strain>
    </source>
</reference>
<comment type="function">
    <text evidence="13">Required for the insertion and/or proper folding and/or complex formation of integral membrane proteins into the membrane. Involved in integration of membrane proteins that insert both dependently and independently of the Sec translocase complex, as well as at least some lipoproteins. Aids folding of multispanning membrane proteins.</text>
</comment>
<dbReference type="AlphaFoldDB" id="A0A6M6BC18"/>
<evidence type="ECO:0000256" key="4">
    <source>
        <dbReference type="ARBA" id="ARBA00022448"/>
    </source>
</evidence>
<gene>
    <name evidence="13 17" type="primary">yidC</name>
    <name evidence="17" type="ORF">HMJ29_01590</name>
</gene>
<dbReference type="GO" id="GO:0015031">
    <property type="term" value="P:protein transport"/>
    <property type="evidence" value="ECO:0007669"/>
    <property type="project" value="UniProtKB-KW"/>
</dbReference>
<dbReference type="CDD" id="cd20070">
    <property type="entry name" value="5TM_YidC_Alb3"/>
    <property type="match status" value="1"/>
</dbReference>
<feature type="transmembrane region" description="Helical" evidence="13">
    <location>
        <begin position="512"/>
        <end position="534"/>
    </location>
</feature>
<dbReference type="KEGG" id="hts:HMJ29_01590"/>
<keyword evidence="6 13" id="KW-0812">Transmembrane</keyword>
<evidence type="ECO:0000259" key="16">
    <source>
        <dbReference type="Pfam" id="PF14849"/>
    </source>
</evidence>
<dbReference type="PRINTS" id="PR00701">
    <property type="entry name" value="60KDINNERMP"/>
</dbReference>
<keyword evidence="5 13" id="KW-1003">Cell membrane</keyword>
<feature type="region of interest" description="Disordered" evidence="14">
    <location>
        <begin position="563"/>
        <end position="630"/>
    </location>
</feature>
<feature type="transmembrane region" description="Helical" evidence="13">
    <location>
        <begin position="353"/>
        <end position="374"/>
    </location>
</feature>
<dbReference type="PANTHER" id="PTHR12428:SF65">
    <property type="entry name" value="CYTOCHROME C OXIDASE ASSEMBLY PROTEIN COX18, MITOCHONDRIAL"/>
    <property type="match status" value="1"/>
</dbReference>
<evidence type="ECO:0000256" key="11">
    <source>
        <dbReference type="ARBA" id="ARBA00033245"/>
    </source>
</evidence>
<feature type="transmembrane region" description="Helical" evidence="13">
    <location>
        <begin position="411"/>
        <end position="437"/>
    </location>
</feature>
<evidence type="ECO:0000313" key="17">
    <source>
        <dbReference type="EMBL" id="QJX45697.1"/>
    </source>
</evidence>
<evidence type="ECO:0000256" key="3">
    <source>
        <dbReference type="ARBA" id="ARBA00015325"/>
    </source>
</evidence>
<comment type="similarity">
    <text evidence="2 13">Belongs to the OXA1/ALB3/YidC family. Type 1 subfamily.</text>
</comment>
<dbReference type="NCBIfam" id="TIGR03592">
    <property type="entry name" value="yidC_oxa1_cterm"/>
    <property type="match status" value="1"/>
</dbReference>
<evidence type="ECO:0000256" key="14">
    <source>
        <dbReference type="SAM" id="MobiDB-lite"/>
    </source>
</evidence>
<accession>A0A6M6BC18</accession>
<dbReference type="HAMAP" id="MF_01810">
    <property type="entry name" value="YidC_type1"/>
    <property type="match status" value="1"/>
</dbReference>
<feature type="compositionally biased region" description="Basic and acidic residues" evidence="14">
    <location>
        <begin position="563"/>
        <end position="572"/>
    </location>
</feature>
<evidence type="ECO:0000256" key="7">
    <source>
        <dbReference type="ARBA" id="ARBA00022927"/>
    </source>
</evidence>
<comment type="subunit">
    <text evidence="13">Interacts with the Sec translocase complex via SecD. Specifically interacts with transmembrane segments of nascent integral membrane proteins during membrane integration.</text>
</comment>
<protein>
    <recommendedName>
        <fullName evidence="3 13">Membrane protein insertase YidC</fullName>
    </recommendedName>
    <alternativeName>
        <fullName evidence="12 13">Foldase YidC</fullName>
    </alternativeName>
    <alternativeName>
        <fullName evidence="11 13">Membrane integrase YidC</fullName>
    </alternativeName>
    <alternativeName>
        <fullName evidence="13">Membrane protein YidC</fullName>
    </alternativeName>
</protein>
<evidence type="ECO:0000313" key="18">
    <source>
        <dbReference type="Proteomes" id="UP000501623"/>
    </source>
</evidence>
<evidence type="ECO:0000256" key="5">
    <source>
        <dbReference type="ARBA" id="ARBA00022475"/>
    </source>
</evidence>
<dbReference type="NCBIfam" id="TIGR03593">
    <property type="entry name" value="yidC_nterm"/>
    <property type="match status" value="1"/>
</dbReference>
<feature type="transmembrane region" description="Helical" evidence="13">
    <location>
        <begin position="6"/>
        <end position="24"/>
    </location>
</feature>
<dbReference type="CDD" id="cd19961">
    <property type="entry name" value="EcYidC-like_peri"/>
    <property type="match status" value="1"/>
</dbReference>
<dbReference type="EMBL" id="CP053538">
    <property type="protein sequence ID" value="QJX45697.1"/>
    <property type="molecule type" value="Genomic_DNA"/>
</dbReference>
<dbReference type="Gene3D" id="2.70.98.90">
    <property type="match status" value="1"/>
</dbReference>
<keyword evidence="9 13" id="KW-0472">Membrane</keyword>
<evidence type="ECO:0000256" key="1">
    <source>
        <dbReference type="ARBA" id="ARBA00004429"/>
    </source>
</evidence>
<dbReference type="Proteomes" id="UP000501623">
    <property type="component" value="Chromosome"/>
</dbReference>
<evidence type="ECO:0000256" key="8">
    <source>
        <dbReference type="ARBA" id="ARBA00022989"/>
    </source>
</evidence>
<evidence type="ECO:0000256" key="2">
    <source>
        <dbReference type="ARBA" id="ARBA00010527"/>
    </source>
</evidence>
<dbReference type="Pfam" id="PF02096">
    <property type="entry name" value="60KD_IMP"/>
    <property type="match status" value="1"/>
</dbReference>
<evidence type="ECO:0000256" key="12">
    <source>
        <dbReference type="ARBA" id="ARBA00033342"/>
    </source>
</evidence>
<keyword evidence="7 13" id="KW-0653">Protein transport</keyword>
<feature type="domain" description="Membrane insertase YidC N-terminal" evidence="16">
    <location>
        <begin position="78"/>
        <end position="338"/>
    </location>
</feature>
<dbReference type="InterPro" id="IPR038221">
    <property type="entry name" value="YidC_periplasmic_sf"/>
</dbReference>
<evidence type="ECO:0000256" key="13">
    <source>
        <dbReference type="HAMAP-Rule" id="MF_01810"/>
    </source>
</evidence>
<dbReference type="InterPro" id="IPR001708">
    <property type="entry name" value="YidC/ALB3/OXA1/COX18"/>
</dbReference>
<dbReference type="InterPro" id="IPR047196">
    <property type="entry name" value="YidC_ALB_C"/>
</dbReference>
<organism evidence="17 18">
    <name type="scientific">Hymenobacter taeanensis</name>
    <dbReference type="NCBI Taxonomy" id="2735321"/>
    <lineage>
        <taxon>Bacteria</taxon>
        <taxon>Pseudomonadati</taxon>
        <taxon>Bacteroidota</taxon>
        <taxon>Cytophagia</taxon>
        <taxon>Cytophagales</taxon>
        <taxon>Hymenobacteraceae</taxon>
        <taxon>Hymenobacter</taxon>
    </lineage>
</organism>
<comment type="subcellular location">
    <subcellularLocation>
        <location evidence="1">Cell inner membrane</location>
        <topology evidence="1">Multi-pass membrane protein</topology>
    </subcellularLocation>
    <subcellularLocation>
        <location evidence="13">Cell membrane</location>
        <topology evidence="13">Multi-pass membrane protein</topology>
    </subcellularLocation>
</comment>
<dbReference type="InterPro" id="IPR028055">
    <property type="entry name" value="YidC/Oxa/ALB_C"/>
</dbReference>
<dbReference type="GO" id="GO:0032977">
    <property type="term" value="F:membrane insertase activity"/>
    <property type="evidence" value="ECO:0007669"/>
    <property type="project" value="InterPro"/>
</dbReference>
<name>A0A6M6BC18_9BACT</name>
<keyword evidence="10 13" id="KW-0143">Chaperone</keyword>
<dbReference type="RefSeq" id="WP_171589843.1">
    <property type="nucleotide sequence ID" value="NZ_CP053538.1"/>
</dbReference>
<dbReference type="NCBIfam" id="NF002356">
    <property type="entry name" value="PRK01318.2-3"/>
    <property type="match status" value="1"/>
</dbReference>
<keyword evidence="4 13" id="KW-0813">Transport</keyword>
<dbReference type="InterPro" id="IPR028053">
    <property type="entry name" value="Membr_insert_YidC_N"/>
</dbReference>
<evidence type="ECO:0000256" key="6">
    <source>
        <dbReference type="ARBA" id="ARBA00022692"/>
    </source>
</evidence>
<keyword evidence="8 13" id="KW-1133">Transmembrane helix</keyword>
<proteinExistence type="inferred from homology"/>
<feature type="domain" description="Membrane insertase YidC/Oxa/ALB C-terminal" evidence="15">
    <location>
        <begin position="354"/>
        <end position="548"/>
    </location>
</feature>
<dbReference type="InterPro" id="IPR019998">
    <property type="entry name" value="Membr_insert_YidC"/>
</dbReference>
<dbReference type="GO" id="GO:0005886">
    <property type="term" value="C:plasma membrane"/>
    <property type="evidence" value="ECO:0007669"/>
    <property type="project" value="UniProtKB-SubCell"/>
</dbReference>